<keyword evidence="1" id="KW-0472">Membrane</keyword>
<reference evidence="2" key="1">
    <citation type="journal article" date="2014" name="Front. Microbiol.">
        <title>High frequency of phylogenetically diverse reductive dehalogenase-homologous genes in deep subseafloor sedimentary metagenomes.</title>
        <authorList>
            <person name="Kawai M."/>
            <person name="Futagami T."/>
            <person name="Toyoda A."/>
            <person name="Takaki Y."/>
            <person name="Nishi S."/>
            <person name="Hori S."/>
            <person name="Arai W."/>
            <person name="Tsubouchi T."/>
            <person name="Morono Y."/>
            <person name="Uchiyama I."/>
            <person name="Ito T."/>
            <person name="Fujiyama A."/>
            <person name="Inagaki F."/>
            <person name="Takami H."/>
        </authorList>
    </citation>
    <scope>NUCLEOTIDE SEQUENCE</scope>
    <source>
        <strain evidence="2">Expedition CK06-06</strain>
    </source>
</reference>
<dbReference type="InterPro" id="IPR009339">
    <property type="entry name" value="DUF998"/>
</dbReference>
<proteinExistence type="predicted"/>
<feature type="transmembrane region" description="Helical" evidence="1">
    <location>
        <begin position="12"/>
        <end position="34"/>
    </location>
</feature>
<sequence length="209" mass="23998">MEKIDNFFKKFHGGYFVFIGVAIFLIGLIIAILVEPNFSLFIHHISDMGAPTNSNYIIFNICWIITGFFVIIFFIDFTSYLQNKGANTKGTWLCFILGSVSAFSMILLAIFNKIDSPDMHLNSEYIFFFTGILYLIIYAILEFKIPEFSKLQAISNLIVAFLFALYLILLILNKINPGLCPEFQSFAEWLFLFGNLAWFVENGILTLKR</sequence>
<comment type="caution">
    <text evidence="2">The sequence shown here is derived from an EMBL/GenBank/DDBJ whole genome shotgun (WGS) entry which is preliminary data.</text>
</comment>
<feature type="transmembrane region" description="Helical" evidence="1">
    <location>
        <begin position="123"/>
        <end position="141"/>
    </location>
</feature>
<accession>X1KTU7</accession>
<organism evidence="2">
    <name type="scientific">marine sediment metagenome</name>
    <dbReference type="NCBI Taxonomy" id="412755"/>
    <lineage>
        <taxon>unclassified sequences</taxon>
        <taxon>metagenomes</taxon>
        <taxon>ecological metagenomes</taxon>
    </lineage>
</organism>
<evidence type="ECO:0000256" key="1">
    <source>
        <dbReference type="SAM" id="Phobius"/>
    </source>
</evidence>
<name>X1KTU7_9ZZZZ</name>
<evidence type="ECO:0000313" key="2">
    <source>
        <dbReference type="EMBL" id="GAI10497.1"/>
    </source>
</evidence>
<keyword evidence="1" id="KW-0812">Transmembrane</keyword>
<dbReference type="Pfam" id="PF06197">
    <property type="entry name" value="DUF998"/>
    <property type="match status" value="1"/>
</dbReference>
<feature type="transmembrane region" description="Helical" evidence="1">
    <location>
        <begin position="187"/>
        <end position="207"/>
    </location>
</feature>
<evidence type="ECO:0008006" key="3">
    <source>
        <dbReference type="Google" id="ProtNLM"/>
    </source>
</evidence>
<dbReference type="EMBL" id="BARV01010295">
    <property type="protein sequence ID" value="GAI10497.1"/>
    <property type="molecule type" value="Genomic_DNA"/>
</dbReference>
<feature type="transmembrane region" description="Helical" evidence="1">
    <location>
        <begin position="153"/>
        <end position="175"/>
    </location>
</feature>
<dbReference type="AlphaFoldDB" id="X1KTU7"/>
<feature type="transmembrane region" description="Helical" evidence="1">
    <location>
        <begin position="90"/>
        <end position="111"/>
    </location>
</feature>
<gene>
    <name evidence="2" type="ORF">S06H3_19984</name>
</gene>
<protein>
    <recommendedName>
        <fullName evidence="3">DUF998 domain-containing protein</fullName>
    </recommendedName>
</protein>
<keyword evidence="1" id="KW-1133">Transmembrane helix</keyword>
<feature type="transmembrane region" description="Helical" evidence="1">
    <location>
        <begin position="54"/>
        <end position="78"/>
    </location>
</feature>